<dbReference type="SUPFAM" id="SSF48576">
    <property type="entry name" value="Terpenoid synthases"/>
    <property type="match status" value="1"/>
</dbReference>
<evidence type="ECO:0000256" key="2">
    <source>
        <dbReference type="ARBA" id="ARBA00023239"/>
    </source>
</evidence>
<dbReference type="Pfam" id="PF06330">
    <property type="entry name" value="TRI5"/>
    <property type="match status" value="1"/>
</dbReference>
<dbReference type="Proteomes" id="UP001556367">
    <property type="component" value="Unassembled WGS sequence"/>
</dbReference>
<keyword evidence="3" id="KW-0472">Membrane</keyword>
<evidence type="ECO:0000313" key="5">
    <source>
        <dbReference type="Proteomes" id="UP001556367"/>
    </source>
</evidence>
<evidence type="ECO:0000256" key="3">
    <source>
        <dbReference type="SAM" id="Phobius"/>
    </source>
</evidence>
<comment type="caution">
    <text evidence="4">The sequence shown here is derived from an EMBL/GenBank/DDBJ whole genome shotgun (WGS) entry which is preliminary data.</text>
</comment>
<sequence>MFYPLSLPQIMILIGALLLFIPTMFLLLNLRKSIFGALPKPRVPADILQGGPMPTRVKELVREFLEFISIPTNNTIQAPDLDRLTLAILGYTSSWNTSFAHLRQPNETVAFHSAAMAELSYPGHRFEVKFHIGMFTWFMLYIDDCAEDMPELLEGFQERFLARLPLQDPLLQKYAELLLRTYDHWDPLTANSIIAAGLEYVTATTLETDEGFRTLKLDKNAGNFAYYFRRKTGVAEAYALMLFPRQENPSRWAFLPAVADLNLFIDLSNDILSFYKEEKAGENTNYIHIRAKCCQEYPLSVLRKTVEESIGAAKRATLTLGDSTAAAGAWRLFKQGFV</sequence>
<gene>
    <name evidence="4" type="ORF">HGRIS_005923</name>
</gene>
<dbReference type="InterPro" id="IPR024652">
    <property type="entry name" value="Trichodiene_synth"/>
</dbReference>
<dbReference type="Gene3D" id="1.10.600.10">
    <property type="entry name" value="Farnesyl Diphosphate Synthase"/>
    <property type="match status" value="1"/>
</dbReference>
<evidence type="ECO:0008006" key="6">
    <source>
        <dbReference type="Google" id="ProtNLM"/>
    </source>
</evidence>
<feature type="transmembrane region" description="Helical" evidence="3">
    <location>
        <begin position="6"/>
        <end position="30"/>
    </location>
</feature>
<dbReference type="InterPro" id="IPR008949">
    <property type="entry name" value="Isoprenoid_synthase_dom_sf"/>
</dbReference>
<reference evidence="5" key="1">
    <citation type="submission" date="2024-06" db="EMBL/GenBank/DDBJ databases">
        <title>Multi-omics analyses provide insights into the biosynthesis of the anticancer antibiotic pleurotin in Hohenbuehelia grisea.</title>
        <authorList>
            <person name="Weaver J.A."/>
            <person name="Alberti F."/>
        </authorList>
    </citation>
    <scope>NUCLEOTIDE SEQUENCE [LARGE SCALE GENOMIC DNA]</scope>
    <source>
        <strain evidence="5">T-177</strain>
    </source>
</reference>
<name>A0ABR3JZE0_9AGAR</name>
<organism evidence="4 5">
    <name type="scientific">Hohenbuehelia grisea</name>
    <dbReference type="NCBI Taxonomy" id="104357"/>
    <lineage>
        <taxon>Eukaryota</taxon>
        <taxon>Fungi</taxon>
        <taxon>Dikarya</taxon>
        <taxon>Basidiomycota</taxon>
        <taxon>Agaricomycotina</taxon>
        <taxon>Agaricomycetes</taxon>
        <taxon>Agaricomycetidae</taxon>
        <taxon>Agaricales</taxon>
        <taxon>Pleurotineae</taxon>
        <taxon>Pleurotaceae</taxon>
        <taxon>Hohenbuehelia</taxon>
    </lineage>
</organism>
<protein>
    <recommendedName>
        <fullName evidence="6">Terpenoid synthase</fullName>
    </recommendedName>
</protein>
<evidence type="ECO:0000256" key="1">
    <source>
        <dbReference type="ARBA" id="ARBA00007946"/>
    </source>
</evidence>
<keyword evidence="3" id="KW-1133">Transmembrane helix</keyword>
<accession>A0ABR3JZE0</accession>
<keyword evidence="2" id="KW-0456">Lyase</keyword>
<keyword evidence="3" id="KW-0812">Transmembrane</keyword>
<dbReference type="EMBL" id="JASNQZ010000001">
    <property type="protein sequence ID" value="KAL0960914.1"/>
    <property type="molecule type" value="Genomic_DNA"/>
</dbReference>
<proteinExistence type="inferred from homology"/>
<keyword evidence="5" id="KW-1185">Reference proteome</keyword>
<comment type="similarity">
    <text evidence="1">Belongs to the trichodiene synthase family.</text>
</comment>
<evidence type="ECO:0000313" key="4">
    <source>
        <dbReference type="EMBL" id="KAL0960914.1"/>
    </source>
</evidence>